<dbReference type="Gene3D" id="2.60.200.40">
    <property type="match status" value="1"/>
</dbReference>
<dbReference type="InterPro" id="IPR050187">
    <property type="entry name" value="Lipid_Phosphate_FormReg"/>
</dbReference>
<evidence type="ECO:0000256" key="3">
    <source>
        <dbReference type="ARBA" id="ARBA00022679"/>
    </source>
</evidence>
<evidence type="ECO:0000313" key="11">
    <source>
        <dbReference type="Proteomes" id="UP001254165"/>
    </source>
</evidence>
<dbReference type="InterPro" id="IPR001206">
    <property type="entry name" value="Diacylglycerol_kinase_cat_dom"/>
</dbReference>
<dbReference type="PANTHER" id="PTHR12358">
    <property type="entry name" value="SPHINGOSINE KINASE"/>
    <property type="match status" value="1"/>
</dbReference>
<evidence type="ECO:0000256" key="1">
    <source>
        <dbReference type="ARBA" id="ARBA00001946"/>
    </source>
</evidence>
<sequence>MAAVCFICNPKANYGRAASLAAQLRPLVTNHYGAEWRETAYYQHAIKLAQEAAAEGVERIIAMGGDGTVHEVVNGLMALPPEERPAVGIVPVGSGNDFAASLGISPRPLEALQQALEGRTCPTDIARIYDDRGHSEYWTNTLGIGFDAVVNIRTRQVRGALRGLGVYLVAALQTILLNHQPYHLRLETDGQVWEEELLMLTLCNGRRQGGMFWMAPQGSPTDGQIDYVGVRTISRPKMLYTLPFFIRGKHDHLPYTCHGAFRHLILEADRPLYIHTDGEIYAGFDSTIRRLSVESIPGAIRFVHAH</sequence>
<keyword evidence="3" id="KW-0808">Transferase</keyword>
<dbReference type="Gene3D" id="3.40.50.10330">
    <property type="entry name" value="Probable inorganic polyphosphate/atp-NAD kinase, domain 1"/>
    <property type="match status" value="1"/>
</dbReference>
<dbReference type="PANTHER" id="PTHR12358:SF54">
    <property type="entry name" value="SPHINGOSINE KINASE RELATED PROTEIN"/>
    <property type="match status" value="1"/>
</dbReference>
<dbReference type="InterPro" id="IPR017438">
    <property type="entry name" value="ATP-NAD_kinase_N"/>
</dbReference>
<proteinExistence type="inferred from homology"/>
<organism evidence="10 11">
    <name type="scientific">Thermanaerothrix solaris</name>
    <dbReference type="NCBI Taxonomy" id="3058434"/>
    <lineage>
        <taxon>Bacteria</taxon>
        <taxon>Bacillati</taxon>
        <taxon>Chloroflexota</taxon>
        <taxon>Anaerolineae</taxon>
        <taxon>Anaerolineales</taxon>
        <taxon>Anaerolineaceae</taxon>
        <taxon>Thermanaerothrix</taxon>
    </lineage>
</organism>
<name>A0ABU3NNX4_9CHLR</name>
<dbReference type="Proteomes" id="UP001254165">
    <property type="component" value="Unassembled WGS sequence"/>
</dbReference>
<accession>A0ABU3NNX4</accession>
<dbReference type="PROSITE" id="PS50146">
    <property type="entry name" value="DAGK"/>
    <property type="match status" value="1"/>
</dbReference>
<comment type="caution">
    <text evidence="10">The sequence shown here is derived from an EMBL/GenBank/DDBJ whole genome shotgun (WGS) entry which is preliminary data.</text>
</comment>
<dbReference type="InterPro" id="IPR016064">
    <property type="entry name" value="NAD/diacylglycerol_kinase_sf"/>
</dbReference>
<dbReference type="GO" id="GO:0016301">
    <property type="term" value="F:kinase activity"/>
    <property type="evidence" value="ECO:0007669"/>
    <property type="project" value="UniProtKB-KW"/>
</dbReference>
<keyword evidence="7" id="KW-0594">Phospholipid biosynthesis</keyword>
<dbReference type="InterPro" id="IPR005218">
    <property type="entry name" value="Diacylglycerol/lipid_kinase"/>
</dbReference>
<dbReference type="NCBIfam" id="TIGR00147">
    <property type="entry name" value="YegS/Rv2252/BmrU family lipid kinase"/>
    <property type="match status" value="1"/>
</dbReference>
<evidence type="ECO:0000259" key="9">
    <source>
        <dbReference type="PROSITE" id="PS50146"/>
    </source>
</evidence>
<dbReference type="SMART" id="SM00046">
    <property type="entry name" value="DAGKc"/>
    <property type="match status" value="1"/>
</dbReference>
<dbReference type="EMBL" id="JAUHMF010000002">
    <property type="protein sequence ID" value="MDT8898546.1"/>
    <property type="molecule type" value="Genomic_DNA"/>
</dbReference>
<dbReference type="RefSeq" id="WP_315625208.1">
    <property type="nucleotide sequence ID" value="NZ_JAUHMF010000002.1"/>
</dbReference>
<comment type="cofactor">
    <cofactor evidence="1">
        <name>Mg(2+)</name>
        <dbReference type="ChEBI" id="CHEBI:18420"/>
    </cofactor>
</comment>
<evidence type="ECO:0000256" key="7">
    <source>
        <dbReference type="ARBA" id="ARBA00023209"/>
    </source>
</evidence>
<keyword evidence="5 10" id="KW-0418">Kinase</keyword>
<evidence type="ECO:0000256" key="2">
    <source>
        <dbReference type="ARBA" id="ARBA00005983"/>
    </source>
</evidence>
<keyword evidence="6" id="KW-0067">ATP-binding</keyword>
<gene>
    <name evidence="10" type="ORF">QYE77_09720</name>
</gene>
<comment type="similarity">
    <text evidence="2">Belongs to the diacylglycerol/lipid kinase family.</text>
</comment>
<keyword evidence="7" id="KW-0443">Lipid metabolism</keyword>
<evidence type="ECO:0000256" key="4">
    <source>
        <dbReference type="ARBA" id="ARBA00022741"/>
    </source>
</evidence>
<keyword evidence="8" id="KW-1208">Phospholipid metabolism</keyword>
<feature type="domain" description="DAGKc" evidence="9">
    <location>
        <begin position="1"/>
        <end position="132"/>
    </location>
</feature>
<evidence type="ECO:0000313" key="10">
    <source>
        <dbReference type="EMBL" id="MDT8898546.1"/>
    </source>
</evidence>
<reference evidence="10 11" key="1">
    <citation type="submission" date="2023-07" db="EMBL/GenBank/DDBJ databases">
        <title>Novel species of Thermanaerothrix with wide hydrolytic capabilities.</title>
        <authorList>
            <person name="Zayulina K.S."/>
            <person name="Podosokorskaya O.A."/>
            <person name="Elcheninov A.G."/>
        </authorList>
    </citation>
    <scope>NUCLEOTIDE SEQUENCE [LARGE SCALE GENOMIC DNA]</scope>
    <source>
        <strain evidence="10 11">4228-RoL</strain>
    </source>
</reference>
<keyword evidence="4" id="KW-0547">Nucleotide-binding</keyword>
<keyword evidence="11" id="KW-1185">Reference proteome</keyword>
<evidence type="ECO:0000256" key="6">
    <source>
        <dbReference type="ARBA" id="ARBA00022840"/>
    </source>
</evidence>
<keyword evidence="7" id="KW-0444">Lipid biosynthesis</keyword>
<dbReference type="SUPFAM" id="SSF111331">
    <property type="entry name" value="NAD kinase/diacylglycerol kinase-like"/>
    <property type="match status" value="1"/>
</dbReference>
<dbReference type="Pfam" id="PF00781">
    <property type="entry name" value="DAGK_cat"/>
    <property type="match status" value="1"/>
</dbReference>
<dbReference type="InterPro" id="IPR045540">
    <property type="entry name" value="YegS/DAGK_C"/>
</dbReference>
<dbReference type="Pfam" id="PF19279">
    <property type="entry name" value="YegS_C"/>
    <property type="match status" value="1"/>
</dbReference>
<evidence type="ECO:0000256" key="8">
    <source>
        <dbReference type="ARBA" id="ARBA00023264"/>
    </source>
</evidence>
<protein>
    <submittedName>
        <fullName evidence="10">Diacylglycerol kinase family lipid kinase</fullName>
    </submittedName>
</protein>
<evidence type="ECO:0000256" key="5">
    <source>
        <dbReference type="ARBA" id="ARBA00022777"/>
    </source>
</evidence>